<evidence type="ECO:0000313" key="2">
    <source>
        <dbReference type="EMBL" id="KAI5061330.1"/>
    </source>
</evidence>
<organism evidence="2 3">
    <name type="scientific">Adiantum capillus-veneris</name>
    <name type="common">Maidenhair fern</name>
    <dbReference type="NCBI Taxonomy" id="13818"/>
    <lineage>
        <taxon>Eukaryota</taxon>
        <taxon>Viridiplantae</taxon>
        <taxon>Streptophyta</taxon>
        <taxon>Embryophyta</taxon>
        <taxon>Tracheophyta</taxon>
        <taxon>Polypodiopsida</taxon>
        <taxon>Polypodiidae</taxon>
        <taxon>Polypodiales</taxon>
        <taxon>Pteridineae</taxon>
        <taxon>Pteridaceae</taxon>
        <taxon>Vittarioideae</taxon>
        <taxon>Adiantum</taxon>
    </lineage>
</organism>
<protein>
    <submittedName>
        <fullName evidence="2">Uncharacterized protein</fullName>
    </submittedName>
</protein>
<feature type="region of interest" description="Disordered" evidence="1">
    <location>
        <begin position="315"/>
        <end position="343"/>
    </location>
</feature>
<dbReference type="EMBL" id="JABFUD020000023">
    <property type="protein sequence ID" value="KAI5061330.1"/>
    <property type="molecule type" value="Genomic_DNA"/>
</dbReference>
<accession>A0A9D4Z4Y6</accession>
<reference evidence="2" key="1">
    <citation type="submission" date="2021-01" db="EMBL/GenBank/DDBJ databases">
        <title>Adiantum capillus-veneris genome.</title>
        <authorList>
            <person name="Fang Y."/>
            <person name="Liao Q."/>
        </authorList>
    </citation>
    <scope>NUCLEOTIDE SEQUENCE</scope>
    <source>
        <strain evidence="2">H3</strain>
        <tissue evidence="2">Leaf</tissue>
    </source>
</reference>
<proteinExistence type="predicted"/>
<feature type="compositionally biased region" description="Polar residues" evidence="1">
    <location>
        <begin position="334"/>
        <end position="343"/>
    </location>
</feature>
<feature type="compositionally biased region" description="Basic and acidic residues" evidence="1">
    <location>
        <begin position="318"/>
        <end position="331"/>
    </location>
</feature>
<evidence type="ECO:0000256" key="1">
    <source>
        <dbReference type="SAM" id="MobiDB-lite"/>
    </source>
</evidence>
<keyword evidence="3" id="KW-1185">Reference proteome</keyword>
<dbReference type="Proteomes" id="UP000886520">
    <property type="component" value="Chromosome 23"/>
</dbReference>
<gene>
    <name evidence="2" type="ORF">GOP47_0023835</name>
</gene>
<comment type="caution">
    <text evidence="2">The sequence shown here is derived from an EMBL/GenBank/DDBJ whole genome shotgun (WGS) entry which is preliminary data.</text>
</comment>
<evidence type="ECO:0000313" key="3">
    <source>
        <dbReference type="Proteomes" id="UP000886520"/>
    </source>
</evidence>
<sequence>MADYSVLPAAPPIHLIIYHLPPPPPGCLYAFTSTSHNNNEGPMPLQIMPLGMAQPFVPSCQIFPPFHPHYQEDNSNIASTKLSTTSSNSKSFGDRADVDTIQQLDRRLICNGASAVVCEANTDLLSGSGNDSNTVDCNQFPAAPSYDEILVSNSLSNADRDSFGIEESQHNQLTSRLSEQTCRPDSAEIPKPSRFWCTKEMGFVRPRFPEELDKSIVKWGESTSSSSSSGMTDLDGAIAQNKRFNKIPSFRDKKYVRTSSRNGCLWESGSRVDGVPESCSSCDRPAANYIPKRTSTKPKELACAATDSAQNYIMPAAKDSDPNVEAEDKKFLRSSGSLMSTTN</sequence>
<dbReference type="AlphaFoldDB" id="A0A9D4Z4Y6"/>
<name>A0A9D4Z4Y6_ADICA</name>